<protein>
    <recommendedName>
        <fullName evidence="10">Immunoglobulin V-set domain-containing protein</fullName>
    </recommendedName>
</protein>
<proteinExistence type="predicted"/>
<dbReference type="OrthoDB" id="10405749at2759"/>
<evidence type="ECO:0000256" key="4">
    <source>
        <dbReference type="ARBA" id="ARBA00022989"/>
    </source>
</evidence>
<evidence type="ECO:0000256" key="7">
    <source>
        <dbReference type="ARBA" id="ARBA00023180"/>
    </source>
</evidence>
<evidence type="ECO:0000256" key="8">
    <source>
        <dbReference type="ARBA" id="ARBA00023319"/>
    </source>
</evidence>
<evidence type="ECO:0000256" key="5">
    <source>
        <dbReference type="ARBA" id="ARBA00023136"/>
    </source>
</evidence>
<accession>A0A8B6CCM3</accession>
<dbReference type="PANTHER" id="PTHR13869:SF24">
    <property type="entry name" value="BASEMENT MEMBRANE-SPECIFIC HEPARAN SULFATE PROTEOGLYCAN CORE PROTEIN-LIKE"/>
    <property type="match status" value="1"/>
</dbReference>
<keyword evidence="2 9" id="KW-0812">Transmembrane</keyword>
<evidence type="ECO:0000256" key="9">
    <source>
        <dbReference type="SAM" id="Phobius"/>
    </source>
</evidence>
<dbReference type="Gene3D" id="2.60.40.10">
    <property type="entry name" value="Immunoglobulins"/>
    <property type="match status" value="1"/>
</dbReference>
<feature type="domain" description="Immunoglobulin V-set" evidence="10">
    <location>
        <begin position="26"/>
        <end position="134"/>
    </location>
</feature>
<evidence type="ECO:0000259" key="10">
    <source>
        <dbReference type="Pfam" id="PF07686"/>
    </source>
</evidence>
<evidence type="ECO:0000313" key="12">
    <source>
        <dbReference type="Proteomes" id="UP000596742"/>
    </source>
</evidence>
<evidence type="ECO:0000313" key="11">
    <source>
        <dbReference type="EMBL" id="VDI02193.1"/>
    </source>
</evidence>
<evidence type="ECO:0000256" key="3">
    <source>
        <dbReference type="ARBA" id="ARBA00022729"/>
    </source>
</evidence>
<comment type="caution">
    <text evidence="11">The sequence shown here is derived from an EMBL/GenBank/DDBJ whole genome shotgun (WGS) entry which is preliminary data.</text>
</comment>
<dbReference type="GO" id="GO:0016020">
    <property type="term" value="C:membrane"/>
    <property type="evidence" value="ECO:0007669"/>
    <property type="project" value="UniProtKB-SubCell"/>
</dbReference>
<dbReference type="Proteomes" id="UP000596742">
    <property type="component" value="Unassembled WGS sequence"/>
</dbReference>
<evidence type="ECO:0000256" key="2">
    <source>
        <dbReference type="ARBA" id="ARBA00022692"/>
    </source>
</evidence>
<keyword evidence="4 9" id="KW-1133">Transmembrane helix</keyword>
<organism evidence="11 12">
    <name type="scientific">Mytilus galloprovincialis</name>
    <name type="common">Mediterranean mussel</name>
    <dbReference type="NCBI Taxonomy" id="29158"/>
    <lineage>
        <taxon>Eukaryota</taxon>
        <taxon>Metazoa</taxon>
        <taxon>Spiralia</taxon>
        <taxon>Lophotrochozoa</taxon>
        <taxon>Mollusca</taxon>
        <taxon>Bivalvia</taxon>
        <taxon>Autobranchia</taxon>
        <taxon>Pteriomorphia</taxon>
        <taxon>Mytilida</taxon>
        <taxon>Mytiloidea</taxon>
        <taxon>Mytilidae</taxon>
        <taxon>Mytilinae</taxon>
        <taxon>Mytilus</taxon>
    </lineage>
</organism>
<keyword evidence="6" id="KW-1015">Disulfide bond</keyword>
<dbReference type="AlphaFoldDB" id="A0A8B6CCM3"/>
<dbReference type="InterPro" id="IPR013106">
    <property type="entry name" value="Ig_V-set"/>
</dbReference>
<dbReference type="InterPro" id="IPR036179">
    <property type="entry name" value="Ig-like_dom_sf"/>
</dbReference>
<evidence type="ECO:0000256" key="1">
    <source>
        <dbReference type="ARBA" id="ARBA00004479"/>
    </source>
</evidence>
<comment type="subcellular location">
    <subcellularLocation>
        <location evidence="1">Membrane</location>
        <topology evidence="1">Single-pass type I membrane protein</topology>
    </subcellularLocation>
</comment>
<dbReference type="Pfam" id="PF07686">
    <property type="entry name" value="V-set"/>
    <property type="match status" value="1"/>
</dbReference>
<reference evidence="11" key="1">
    <citation type="submission" date="2018-11" db="EMBL/GenBank/DDBJ databases">
        <authorList>
            <person name="Alioto T."/>
            <person name="Alioto T."/>
        </authorList>
    </citation>
    <scope>NUCLEOTIDE SEQUENCE</scope>
</reference>
<keyword evidence="12" id="KW-1185">Reference proteome</keyword>
<evidence type="ECO:0000256" key="6">
    <source>
        <dbReference type="ARBA" id="ARBA00023157"/>
    </source>
</evidence>
<dbReference type="EMBL" id="UYJE01001439">
    <property type="protein sequence ID" value="VDI02193.1"/>
    <property type="molecule type" value="Genomic_DNA"/>
</dbReference>
<name>A0A8B6CCM3_MYTGA</name>
<keyword evidence="5 9" id="KW-0472">Membrane</keyword>
<feature type="transmembrane region" description="Helical" evidence="9">
    <location>
        <begin position="152"/>
        <end position="174"/>
    </location>
</feature>
<dbReference type="InterPro" id="IPR013783">
    <property type="entry name" value="Ig-like_fold"/>
</dbReference>
<dbReference type="SUPFAM" id="SSF48726">
    <property type="entry name" value="Immunoglobulin"/>
    <property type="match status" value="1"/>
</dbReference>
<dbReference type="InterPro" id="IPR000920">
    <property type="entry name" value="Myelin_P0-rel"/>
</dbReference>
<sequence>MDYPLDIPTYCGNPSFLNQEPVSLCAGKEVTTNFVYSDSAVKFTDLSVINWTVRKTKQDKAEIFSYYDKAAGFKIRTVPGDRFKDRVTWVNNTINLKFSDLKTNDTGIYDVDITIFGAGKEESKDTNGTFQLTVNAKDKCESNGEGMSTGTIVGVVVGLLVLLIITLVIVLVLIKKRKDIKGLYMAALSK</sequence>
<keyword evidence="8" id="KW-0393">Immunoglobulin domain</keyword>
<dbReference type="PANTHER" id="PTHR13869">
    <property type="entry name" value="MYELIN P0 RELATED"/>
    <property type="match status" value="1"/>
</dbReference>
<gene>
    <name evidence="11" type="ORF">MGAL_10B051298</name>
</gene>
<keyword evidence="7" id="KW-0325">Glycoprotein</keyword>
<keyword evidence="3" id="KW-0732">Signal</keyword>